<proteinExistence type="predicted"/>
<protein>
    <submittedName>
        <fullName evidence="1">Uncharacterized protein</fullName>
    </submittedName>
</protein>
<dbReference type="Proteomes" id="UP001150238">
    <property type="component" value="Unassembled WGS sequence"/>
</dbReference>
<comment type="caution">
    <text evidence="1">The sequence shown here is derived from an EMBL/GenBank/DDBJ whole genome shotgun (WGS) entry which is preliminary data.</text>
</comment>
<accession>A0A9W9AYT5</accession>
<organism evidence="1 2">
    <name type="scientific">Lentinula lateritia</name>
    <dbReference type="NCBI Taxonomy" id="40482"/>
    <lineage>
        <taxon>Eukaryota</taxon>
        <taxon>Fungi</taxon>
        <taxon>Dikarya</taxon>
        <taxon>Basidiomycota</taxon>
        <taxon>Agaricomycotina</taxon>
        <taxon>Agaricomycetes</taxon>
        <taxon>Agaricomycetidae</taxon>
        <taxon>Agaricales</taxon>
        <taxon>Marasmiineae</taxon>
        <taxon>Omphalotaceae</taxon>
        <taxon>Lentinula</taxon>
    </lineage>
</organism>
<gene>
    <name evidence="1" type="ORF">C8J55DRAFT_556593</name>
</gene>
<name>A0A9W9AYT5_9AGAR</name>
<dbReference type="AlphaFoldDB" id="A0A9W9AYT5"/>
<dbReference type="EMBL" id="JANVFS010000005">
    <property type="protein sequence ID" value="KAJ4492154.1"/>
    <property type="molecule type" value="Genomic_DNA"/>
</dbReference>
<evidence type="ECO:0000313" key="2">
    <source>
        <dbReference type="Proteomes" id="UP001150238"/>
    </source>
</evidence>
<evidence type="ECO:0000313" key="1">
    <source>
        <dbReference type="EMBL" id="KAJ4492154.1"/>
    </source>
</evidence>
<reference evidence="1" key="2">
    <citation type="journal article" date="2023" name="Proc. Natl. Acad. Sci. U.S.A.">
        <title>A global phylogenomic analysis of the shiitake genus Lentinula.</title>
        <authorList>
            <person name="Sierra-Patev S."/>
            <person name="Min B."/>
            <person name="Naranjo-Ortiz M."/>
            <person name="Looney B."/>
            <person name="Konkel Z."/>
            <person name="Slot J.C."/>
            <person name="Sakamoto Y."/>
            <person name="Steenwyk J.L."/>
            <person name="Rokas A."/>
            <person name="Carro J."/>
            <person name="Camarero S."/>
            <person name="Ferreira P."/>
            <person name="Molpeceres G."/>
            <person name="Ruiz-Duenas F.J."/>
            <person name="Serrano A."/>
            <person name="Henrissat B."/>
            <person name="Drula E."/>
            <person name="Hughes K.W."/>
            <person name="Mata J.L."/>
            <person name="Ishikawa N.K."/>
            <person name="Vargas-Isla R."/>
            <person name="Ushijima S."/>
            <person name="Smith C.A."/>
            <person name="Donoghue J."/>
            <person name="Ahrendt S."/>
            <person name="Andreopoulos W."/>
            <person name="He G."/>
            <person name="LaButti K."/>
            <person name="Lipzen A."/>
            <person name="Ng V."/>
            <person name="Riley R."/>
            <person name="Sandor L."/>
            <person name="Barry K."/>
            <person name="Martinez A.T."/>
            <person name="Xiao Y."/>
            <person name="Gibbons J.G."/>
            <person name="Terashima K."/>
            <person name="Grigoriev I.V."/>
            <person name="Hibbett D."/>
        </authorList>
    </citation>
    <scope>NUCLEOTIDE SEQUENCE</scope>
    <source>
        <strain evidence="1">Sp2 HRB7682 ss15</strain>
    </source>
</reference>
<sequence length="199" mass="22254">MQPKTLADLPTNVLGCIAQFANRRQTVKYLAACSRALHVALHQLLYVAIDEGNIWTLGHDSWIGESAGLWHPASFVEEVRINLPYEIPENHLLVLQRSLQNIARHRSNMPLKCLLIHCADMTLVDILPRLLPLVFLHIPIILLSAQASIADQRLCNRLMGNLFSQFLTSFTLDLQVVQTPVDYTTVAKILSGVDMPTLG</sequence>
<reference evidence="1" key="1">
    <citation type="submission" date="2022-08" db="EMBL/GenBank/DDBJ databases">
        <authorList>
            <consortium name="DOE Joint Genome Institute"/>
            <person name="Min B."/>
            <person name="Riley R."/>
            <person name="Sierra-Patev S."/>
            <person name="Naranjo-Ortiz M."/>
            <person name="Looney B."/>
            <person name="Konkel Z."/>
            <person name="Slot J.C."/>
            <person name="Sakamoto Y."/>
            <person name="Steenwyk J.L."/>
            <person name="Rokas A."/>
            <person name="Carro J."/>
            <person name="Camarero S."/>
            <person name="Ferreira P."/>
            <person name="Molpeceres G."/>
            <person name="Ruiz-Duenas F.J."/>
            <person name="Serrano A."/>
            <person name="Henrissat B."/>
            <person name="Drula E."/>
            <person name="Hughes K.W."/>
            <person name="Mata J.L."/>
            <person name="Ishikawa N.K."/>
            <person name="Vargas-Isla R."/>
            <person name="Ushijima S."/>
            <person name="Smith C.A."/>
            <person name="Ahrendt S."/>
            <person name="Andreopoulos W."/>
            <person name="He G."/>
            <person name="Labutti K."/>
            <person name="Lipzen A."/>
            <person name="Ng V."/>
            <person name="Sandor L."/>
            <person name="Barry K."/>
            <person name="Martinez A.T."/>
            <person name="Xiao Y."/>
            <person name="Gibbons J.G."/>
            <person name="Terashima K."/>
            <person name="Hibbett D.S."/>
            <person name="Grigoriev I.V."/>
        </authorList>
    </citation>
    <scope>NUCLEOTIDE SEQUENCE</scope>
    <source>
        <strain evidence="1">Sp2 HRB7682 ss15</strain>
    </source>
</reference>